<dbReference type="Gene3D" id="1.10.287.480">
    <property type="entry name" value="helix hairpin bin"/>
    <property type="match status" value="1"/>
</dbReference>
<dbReference type="PANTHER" id="PTHR30111">
    <property type="entry name" value="33 KDA CHAPERONIN"/>
    <property type="match status" value="1"/>
</dbReference>
<evidence type="ECO:0000256" key="5">
    <source>
        <dbReference type="ARBA" id="ARBA00023284"/>
    </source>
</evidence>
<dbReference type="PANTHER" id="PTHR30111:SF1">
    <property type="entry name" value="33 KDA CHAPERONIN"/>
    <property type="match status" value="1"/>
</dbReference>
<protein>
    <submittedName>
        <fullName evidence="6">Hsp33 family molecular chaperone HslO</fullName>
    </submittedName>
</protein>
<dbReference type="Gene3D" id="3.55.30.10">
    <property type="entry name" value="Hsp33 domain"/>
    <property type="match status" value="1"/>
</dbReference>
<dbReference type="SUPFAM" id="SSF118352">
    <property type="entry name" value="HSP33 redox switch-like"/>
    <property type="match status" value="1"/>
</dbReference>
<dbReference type="RefSeq" id="WP_279242129.1">
    <property type="nucleotide sequence ID" value="NZ_CP036501.1"/>
</dbReference>
<dbReference type="SUPFAM" id="SSF64397">
    <property type="entry name" value="Hsp33 domain"/>
    <property type="match status" value="1"/>
</dbReference>
<dbReference type="InterPro" id="IPR000397">
    <property type="entry name" value="Heat_shock_Hsp33"/>
</dbReference>
<evidence type="ECO:0000313" key="7">
    <source>
        <dbReference type="Proteomes" id="UP001317963"/>
    </source>
</evidence>
<dbReference type="Pfam" id="PF01430">
    <property type="entry name" value="HSP33"/>
    <property type="match status" value="1"/>
</dbReference>
<dbReference type="CDD" id="cd00498">
    <property type="entry name" value="Hsp33"/>
    <property type="match status" value="1"/>
</dbReference>
<accession>A0ABY6Q509</accession>
<organism evidence="6 7">
    <name type="scientific">Candidatus Paraluminiphilus aquimaris</name>
    <dbReference type="NCBI Taxonomy" id="2518994"/>
    <lineage>
        <taxon>Bacteria</taxon>
        <taxon>Pseudomonadati</taxon>
        <taxon>Pseudomonadota</taxon>
        <taxon>Gammaproteobacteria</taxon>
        <taxon>Cellvibrionales</taxon>
        <taxon>Halieaceae</taxon>
        <taxon>Candidatus Paraluminiphilus</taxon>
    </lineage>
</organism>
<evidence type="ECO:0000256" key="1">
    <source>
        <dbReference type="ARBA" id="ARBA00022490"/>
    </source>
</evidence>
<dbReference type="EMBL" id="CP036501">
    <property type="protein sequence ID" value="UZP73351.1"/>
    <property type="molecule type" value="Genomic_DNA"/>
</dbReference>
<reference evidence="6 7" key="1">
    <citation type="submission" date="2019-02" db="EMBL/GenBank/DDBJ databases">
        <title>Halieaceae_genomes.</title>
        <authorList>
            <person name="Li S.-H."/>
        </authorList>
    </citation>
    <scope>NUCLEOTIDE SEQUENCE [LARGE SCALE GENOMIC DNA]</scope>
    <source>
        <strain evidence="6 7">JH123</strain>
    </source>
</reference>
<dbReference type="InterPro" id="IPR016153">
    <property type="entry name" value="Heat_shock_Hsp33_N"/>
</dbReference>
<proteinExistence type="predicted"/>
<keyword evidence="7" id="KW-1185">Reference proteome</keyword>
<dbReference type="Proteomes" id="UP001317963">
    <property type="component" value="Chromosome"/>
</dbReference>
<evidence type="ECO:0000256" key="2">
    <source>
        <dbReference type="ARBA" id="ARBA00022833"/>
    </source>
</evidence>
<keyword evidence="1" id="KW-0963">Cytoplasm</keyword>
<keyword evidence="4" id="KW-0143">Chaperone</keyword>
<dbReference type="PIRSF" id="PIRSF005261">
    <property type="entry name" value="Heat_shock_Hsp33"/>
    <property type="match status" value="1"/>
</dbReference>
<gene>
    <name evidence="6" type="ORF">E0F26_00755</name>
</gene>
<evidence type="ECO:0000256" key="3">
    <source>
        <dbReference type="ARBA" id="ARBA00023157"/>
    </source>
</evidence>
<sequence length="289" mass="32220">MSTTTITDNSFRFLFEDADVRGETVTLHHVLNDLYAAHPYGDGVKRLLGEFAAATVVISNNLKFRGRVVLQGRSDGPVSLVMVECSSEGQVRGLAKGQLDAPQGPLSSLLPSGVLTLTIEPETGQRYQGVIAAQRDELCDVLSDYFEQSEQLATKFWLSTENGVAAALMLQQLPKQVVSDETVRFDQWQTLCALADTVTGRELIAVGTDQLLYRLFNEWTVKRFEPKGIVFECNCSSERSLNAIRLLPKHEITELFEEQETVTMNCEMCSKSYSYSLSDVRPEEEPTLH</sequence>
<dbReference type="InterPro" id="IPR016154">
    <property type="entry name" value="Heat_shock_Hsp33_C"/>
</dbReference>
<keyword evidence="2" id="KW-0862">Zinc</keyword>
<dbReference type="InterPro" id="IPR023212">
    <property type="entry name" value="Hsp33_helix_hairpin_bin_dom_sf"/>
</dbReference>
<keyword evidence="3" id="KW-1015">Disulfide bond</keyword>
<name>A0ABY6Q509_9GAMM</name>
<dbReference type="Gene3D" id="3.90.1280.10">
    <property type="entry name" value="HSP33 redox switch-like"/>
    <property type="match status" value="1"/>
</dbReference>
<keyword evidence="5" id="KW-0676">Redox-active center</keyword>
<evidence type="ECO:0000256" key="4">
    <source>
        <dbReference type="ARBA" id="ARBA00023186"/>
    </source>
</evidence>
<evidence type="ECO:0000313" key="6">
    <source>
        <dbReference type="EMBL" id="UZP73351.1"/>
    </source>
</evidence>